<accession>A0ABV1RG70</accession>
<dbReference type="InterPro" id="IPR013529">
    <property type="entry name" value="Glyco_hydro_42_N"/>
</dbReference>
<dbReference type="PIRSF" id="PIRSF001084">
    <property type="entry name" value="B-galactosidase"/>
    <property type="match status" value="1"/>
</dbReference>
<proteinExistence type="inferred from homology"/>
<comment type="caution">
    <text evidence="11">The sequence shown here is derived from an EMBL/GenBank/DDBJ whole genome shotgun (WGS) entry which is preliminary data.</text>
</comment>
<dbReference type="Gene3D" id="3.20.20.80">
    <property type="entry name" value="Glycosidases"/>
    <property type="match status" value="1"/>
</dbReference>
<feature type="domain" description="Glycoside hydrolase family 42 N-terminal" evidence="9">
    <location>
        <begin position="51"/>
        <end position="415"/>
    </location>
</feature>
<evidence type="ECO:0000256" key="7">
    <source>
        <dbReference type="ARBA" id="ARBA00023295"/>
    </source>
</evidence>
<reference evidence="11 12" key="1">
    <citation type="submission" date="2024-06" db="EMBL/GenBank/DDBJ databases">
        <authorList>
            <person name="Chen R.Y."/>
        </authorList>
    </citation>
    <scope>NUCLEOTIDE SEQUENCE [LARGE SCALE GENOMIC DNA]</scope>
    <source>
        <strain evidence="11 12">D2</strain>
    </source>
</reference>
<keyword evidence="5 8" id="KW-0378">Hydrolase</keyword>
<evidence type="ECO:0000256" key="5">
    <source>
        <dbReference type="ARBA" id="ARBA00022801"/>
    </source>
</evidence>
<evidence type="ECO:0000256" key="2">
    <source>
        <dbReference type="ARBA" id="ARBA00005940"/>
    </source>
</evidence>
<dbReference type="InterPro" id="IPR017853">
    <property type="entry name" value="GH"/>
</dbReference>
<evidence type="ECO:0000256" key="8">
    <source>
        <dbReference type="PIRNR" id="PIRNR001084"/>
    </source>
</evidence>
<organism evidence="11 12">
    <name type="scientific">Catenovulum sediminis</name>
    <dbReference type="NCBI Taxonomy" id="1740262"/>
    <lineage>
        <taxon>Bacteria</taxon>
        <taxon>Pseudomonadati</taxon>
        <taxon>Pseudomonadota</taxon>
        <taxon>Gammaproteobacteria</taxon>
        <taxon>Alteromonadales</taxon>
        <taxon>Alteromonadaceae</taxon>
        <taxon>Catenovulum</taxon>
    </lineage>
</organism>
<dbReference type="InterPro" id="IPR029062">
    <property type="entry name" value="Class_I_gatase-like"/>
</dbReference>
<dbReference type="InterPro" id="IPR013738">
    <property type="entry name" value="Beta_galactosidase_Trimer"/>
</dbReference>
<gene>
    <name evidence="11" type="ORF">ABS311_07730</name>
</gene>
<keyword evidence="7 8" id="KW-0326">Glycosidase</keyword>
<dbReference type="InterPro" id="IPR003476">
    <property type="entry name" value="Glyco_hydro_42"/>
</dbReference>
<dbReference type="EMBL" id="JBELOE010000150">
    <property type="protein sequence ID" value="MER2491771.1"/>
    <property type="molecule type" value="Genomic_DNA"/>
</dbReference>
<dbReference type="SUPFAM" id="SSF52317">
    <property type="entry name" value="Class I glutamine amidotransferase-like"/>
    <property type="match status" value="1"/>
</dbReference>
<dbReference type="RefSeq" id="WP_350401355.1">
    <property type="nucleotide sequence ID" value="NZ_JBELOE010000150.1"/>
</dbReference>
<protein>
    <recommendedName>
        <fullName evidence="3 8">Beta-galactosidase</fullName>
        <shortName evidence="8">Beta-gal</shortName>
        <ecNumber evidence="3 8">3.2.1.23</ecNumber>
    </recommendedName>
</protein>
<evidence type="ECO:0000256" key="4">
    <source>
        <dbReference type="ARBA" id="ARBA00022723"/>
    </source>
</evidence>
<comment type="catalytic activity">
    <reaction evidence="1 8">
        <text>Hydrolysis of terminal non-reducing beta-D-galactose residues in beta-D-galactosides.</text>
        <dbReference type="EC" id="3.2.1.23"/>
    </reaction>
</comment>
<feature type="domain" description="Beta-galactosidase trimerisation" evidence="10">
    <location>
        <begin position="428"/>
        <end position="631"/>
    </location>
</feature>
<evidence type="ECO:0000313" key="12">
    <source>
        <dbReference type="Proteomes" id="UP001467690"/>
    </source>
</evidence>
<evidence type="ECO:0000256" key="6">
    <source>
        <dbReference type="ARBA" id="ARBA00022833"/>
    </source>
</evidence>
<dbReference type="EC" id="3.2.1.23" evidence="3 8"/>
<dbReference type="Pfam" id="PF02449">
    <property type="entry name" value="Glyco_hydro_42"/>
    <property type="match status" value="1"/>
</dbReference>
<evidence type="ECO:0000256" key="1">
    <source>
        <dbReference type="ARBA" id="ARBA00001412"/>
    </source>
</evidence>
<evidence type="ECO:0000256" key="3">
    <source>
        <dbReference type="ARBA" id="ARBA00012756"/>
    </source>
</evidence>
<name>A0ABV1RG70_9ALTE</name>
<dbReference type="Gene3D" id="3.40.50.880">
    <property type="match status" value="1"/>
</dbReference>
<dbReference type="Proteomes" id="UP001467690">
    <property type="component" value="Unassembled WGS sequence"/>
</dbReference>
<evidence type="ECO:0000259" key="9">
    <source>
        <dbReference type="Pfam" id="PF02449"/>
    </source>
</evidence>
<dbReference type="CDD" id="cd03143">
    <property type="entry name" value="A4_beta-galactosidase_middle_domain"/>
    <property type="match status" value="1"/>
</dbReference>
<dbReference type="PANTHER" id="PTHR36447">
    <property type="entry name" value="BETA-GALACTOSIDASE GANA"/>
    <property type="match status" value="1"/>
</dbReference>
<sequence length="710" mass="79528">MKVSRRDMFKIAGIGLGAGMAVKSGIAFSASSTPQRIANYKIKKLYHGVAYYPELWPLEDIDRDIAEMKKLGINVARMAEFAWSTMEPEEGYINLSLFKMVMDKMYAAGIDVVLCTPTATPPIWLTHGHPERLHKNENGEIMHHGARQHASYEHPAIKKACFNIIRAMAKELGKHPALIGWQIDNEMKAHVAEDFSDAAIVNWHKWLKAKFGTIEKLNEAWGTHIWSQHYQRFEQVPAPVKTPFLHNASLITAYKMFCRESVADFMKEQSDILHEYSDLPVTHNDNPAFNIHHERSMRAQDFASYDAYPNDKQWPALVYRSDMYRSAIPGRPFWLMETSVSHNGWLGNHQPPHPPEFLKVEALSVYALGGEAFCYWLWRQQRSGAELPHSAVMSAWFKPSIGYTEVEKVSKARQQLEPFVLGGKMVGAQVAITYSDHARAMIETEALDKRENFPNRYRGVIEMWQKHVMDLGIHRDVRFENAELSGLKVLITPAMPYVSEIFMARVLKFVKEGGTWIAGPVTGTRGKEHTVPTTAGLGLLDEFSGVETKFVVPLTKTGSKGRGFNIETELSGWCAAMQPKAGTKTIATIESGVAAGHAFITERSIGKGRVVVLGAQPHGESAQRFINTLITYYADLSGVTEKYNVSSGTIVAPRLDHNGHKLWVVINMDGQGGRLQIPAGSKDAISGKKITNTELHIAAYDWRVVYPANL</sequence>
<evidence type="ECO:0000313" key="11">
    <source>
        <dbReference type="EMBL" id="MER2491771.1"/>
    </source>
</evidence>
<comment type="similarity">
    <text evidence="2 8">Belongs to the glycosyl hydrolase 42 family.</text>
</comment>
<keyword evidence="4" id="KW-0479">Metal-binding</keyword>
<evidence type="ECO:0000259" key="10">
    <source>
        <dbReference type="Pfam" id="PF08532"/>
    </source>
</evidence>
<keyword evidence="6" id="KW-0862">Zinc</keyword>
<dbReference type="PANTHER" id="PTHR36447:SF2">
    <property type="entry name" value="BETA-GALACTOSIDASE YESZ"/>
    <property type="match status" value="1"/>
</dbReference>
<keyword evidence="12" id="KW-1185">Reference proteome</keyword>
<dbReference type="Pfam" id="PF08532">
    <property type="entry name" value="Glyco_hydro_42M"/>
    <property type="match status" value="1"/>
</dbReference>
<dbReference type="SUPFAM" id="SSF51445">
    <property type="entry name" value="(Trans)glycosidases"/>
    <property type="match status" value="1"/>
</dbReference>